<protein>
    <submittedName>
        <fullName evidence="1">Uncharacterized protein</fullName>
    </submittedName>
</protein>
<evidence type="ECO:0000313" key="1">
    <source>
        <dbReference type="EnsemblMetazoa" id="PPA09503.1"/>
    </source>
</evidence>
<organism evidence="1 2">
    <name type="scientific">Pristionchus pacificus</name>
    <name type="common">Parasitic nematode worm</name>
    <dbReference type="NCBI Taxonomy" id="54126"/>
    <lineage>
        <taxon>Eukaryota</taxon>
        <taxon>Metazoa</taxon>
        <taxon>Ecdysozoa</taxon>
        <taxon>Nematoda</taxon>
        <taxon>Chromadorea</taxon>
        <taxon>Rhabditida</taxon>
        <taxon>Rhabditina</taxon>
        <taxon>Diplogasteromorpha</taxon>
        <taxon>Diplogasteroidea</taxon>
        <taxon>Neodiplogasteridae</taxon>
        <taxon>Pristionchus</taxon>
    </lineage>
</organism>
<dbReference type="EnsemblMetazoa" id="PPA09503.1">
    <property type="protein sequence ID" value="PPA09503.1"/>
    <property type="gene ID" value="WBGene00099057"/>
</dbReference>
<gene>
    <name evidence="1" type="primary">WBGene00099057</name>
</gene>
<reference evidence="1" key="2">
    <citation type="submission" date="2022-06" db="UniProtKB">
        <authorList>
            <consortium name="EnsemblMetazoa"/>
        </authorList>
    </citation>
    <scope>IDENTIFICATION</scope>
    <source>
        <strain evidence="1">PS312</strain>
    </source>
</reference>
<dbReference type="Proteomes" id="UP000005239">
    <property type="component" value="Unassembled WGS sequence"/>
</dbReference>
<proteinExistence type="predicted"/>
<evidence type="ECO:0000313" key="2">
    <source>
        <dbReference type="Proteomes" id="UP000005239"/>
    </source>
</evidence>
<accession>A0A2A6D0Y3</accession>
<keyword evidence="2" id="KW-1185">Reference proteome</keyword>
<dbReference type="AlphaFoldDB" id="A0A2A6D0Y3"/>
<sequence>MSQAKEEEEAAFATRDSASRFLEAKISQLEAELKARAKVKEASSQEENETAEIAPPDIDESQHEVFETVHRNRVGKMGSGDLFAPPSSADDSIDFLESLQAVTMKWKESNPERLRRILRKKVIKAQYTSCNKNRMQGEVILQSGLVPQ</sequence>
<name>A0A2A6D0Y3_PRIPA</name>
<accession>A0A8R1Y7S7</accession>
<reference evidence="2" key="1">
    <citation type="journal article" date="2008" name="Nat. Genet.">
        <title>The Pristionchus pacificus genome provides a unique perspective on nematode lifestyle and parasitism.</title>
        <authorList>
            <person name="Dieterich C."/>
            <person name="Clifton S.W."/>
            <person name="Schuster L.N."/>
            <person name="Chinwalla A."/>
            <person name="Delehaunty K."/>
            <person name="Dinkelacker I."/>
            <person name="Fulton L."/>
            <person name="Fulton R."/>
            <person name="Godfrey J."/>
            <person name="Minx P."/>
            <person name="Mitreva M."/>
            <person name="Roeseler W."/>
            <person name="Tian H."/>
            <person name="Witte H."/>
            <person name="Yang S.P."/>
            <person name="Wilson R.K."/>
            <person name="Sommer R.J."/>
        </authorList>
    </citation>
    <scope>NUCLEOTIDE SEQUENCE [LARGE SCALE GENOMIC DNA]</scope>
    <source>
        <strain evidence="2">PS312</strain>
    </source>
</reference>